<sequence length="534" mass="60640">MLIGAVSFLLSDLQQKNLPGAVTNQTDNVTASEPAVVATDNPGESTVPSEKKILDQIINALNDESKEEEAYKNILGLQVEKFELEDFKLYMNVLRLACNGNVVGYKPVSATEAKAINLEMSYNNSSNLPFIDKYKYFNLVSEHMNGNKKITKMNLLVFSYSTGKIQLTQRLLTDMVEPYYMARLYANGLQSGETNLIANVLYTDLPQEENLRVLQAEKYLFYYRNNVRAGFDNCRIEEIRPDYWLVSFPLLDAQAQKKEFKQTSSKTAATNSKNVAVSATSISESANSKGNSNRAFYDQVAPFNELHYSSKFYVRLQKDKMRHYVRFVRQNNTIVAFDNLPEQELAGAWNITRLGNKQYINVAAPYNLAQVKNMIATPGEQNLYQYSEAIYGSLIRPQIKDTDKAEKIYSRVMNYKTSDFEAFSFVRGSLADNKLMVDFLAGRNEQLVTDSNIGIGMTREDLLKMYPDLAMSKYRLIKGPTILEIQFDNQSKSGILQRSPAASDKVTGILFYSLEWYQQNFDMANLRKVAGEIK</sequence>
<gene>
    <name evidence="1" type="ORF">PYS61_04970</name>
</gene>
<evidence type="ECO:0000313" key="1">
    <source>
        <dbReference type="EMBL" id="WEG35285.1"/>
    </source>
</evidence>
<name>A0ABY8C8V5_9FIRM</name>
<keyword evidence="2" id="KW-1185">Reference proteome</keyword>
<reference evidence="1 2" key="1">
    <citation type="submission" date="2023-02" db="EMBL/GenBank/DDBJ databases">
        <title>Novel Oscillospiraceae bacterial genomes.</title>
        <authorList>
            <person name="Srinivasan S."/>
            <person name="Austin M.N."/>
            <person name="Fiedler T.L."/>
            <person name="Strenk S.M."/>
            <person name="Agnew K.J."/>
            <person name="Nagana Gowda G.A."/>
            <person name="Raftery D."/>
            <person name="Beamer M.A."/>
            <person name="Achilles S.L."/>
            <person name="Wiesenfeld H.C."/>
            <person name="Fredricks D.N."/>
            <person name="Hillier S.L."/>
        </authorList>
    </citation>
    <scope>NUCLEOTIDE SEQUENCE [LARGE SCALE GENOMIC DNA]</scope>
    <source>
        <strain evidence="1 2">CHIC02 1186E3-8</strain>
    </source>
</reference>
<protein>
    <submittedName>
        <fullName evidence="1">Uncharacterized protein</fullName>
    </submittedName>
</protein>
<accession>A0ABY8C8V5</accession>
<dbReference type="RefSeq" id="WP_315571368.1">
    <property type="nucleotide sequence ID" value="NZ_CP118868.1"/>
</dbReference>
<organism evidence="1 2">
    <name type="scientific">Amygdalobacter indicium</name>
    <dbReference type="NCBI Taxonomy" id="3029272"/>
    <lineage>
        <taxon>Bacteria</taxon>
        <taxon>Bacillati</taxon>
        <taxon>Bacillota</taxon>
        <taxon>Clostridia</taxon>
        <taxon>Eubacteriales</taxon>
        <taxon>Oscillospiraceae</taxon>
        <taxon>Amygdalobacter</taxon>
    </lineage>
</organism>
<dbReference type="EMBL" id="CP118868">
    <property type="protein sequence ID" value="WEG35285.1"/>
    <property type="molecule type" value="Genomic_DNA"/>
</dbReference>
<dbReference type="Proteomes" id="UP001220478">
    <property type="component" value="Chromosome"/>
</dbReference>
<evidence type="ECO:0000313" key="2">
    <source>
        <dbReference type="Proteomes" id="UP001220478"/>
    </source>
</evidence>
<proteinExistence type="predicted"/>